<name>A0ABU1NZU8_9BACL</name>
<accession>A0ABU1NZU8</accession>
<organism evidence="1 2">
    <name type="scientific">Paenibacillus qinlingensis</name>
    <dbReference type="NCBI Taxonomy" id="1837343"/>
    <lineage>
        <taxon>Bacteria</taxon>
        <taxon>Bacillati</taxon>
        <taxon>Bacillota</taxon>
        <taxon>Bacilli</taxon>
        <taxon>Bacillales</taxon>
        <taxon>Paenibacillaceae</taxon>
        <taxon>Paenibacillus</taxon>
    </lineage>
</organism>
<dbReference type="Proteomes" id="UP001267290">
    <property type="component" value="Unassembled WGS sequence"/>
</dbReference>
<evidence type="ECO:0000313" key="1">
    <source>
        <dbReference type="EMBL" id="MDR6552367.1"/>
    </source>
</evidence>
<proteinExistence type="predicted"/>
<protein>
    <submittedName>
        <fullName evidence="1">Uncharacterized protein</fullName>
    </submittedName>
</protein>
<keyword evidence="2" id="KW-1185">Reference proteome</keyword>
<comment type="caution">
    <text evidence="1">The sequence shown here is derived from an EMBL/GenBank/DDBJ whole genome shotgun (WGS) entry which is preliminary data.</text>
</comment>
<reference evidence="1 2" key="1">
    <citation type="submission" date="2023-07" db="EMBL/GenBank/DDBJ databases">
        <title>Sorghum-associated microbial communities from plants grown in Nebraska, USA.</title>
        <authorList>
            <person name="Schachtman D."/>
        </authorList>
    </citation>
    <scope>NUCLEOTIDE SEQUENCE [LARGE SCALE GENOMIC DNA]</scope>
    <source>
        <strain evidence="1 2">CC258</strain>
    </source>
</reference>
<dbReference type="EMBL" id="JAVDSB010000006">
    <property type="protein sequence ID" value="MDR6552367.1"/>
    <property type="molecule type" value="Genomic_DNA"/>
</dbReference>
<sequence>MVKIIFCLGFLALIYKIAVIYGRVHRVDCNGKFLYIPTFFLKALTFPLFSKALHIIVEGPFFKDAYLRALNIVTFL</sequence>
<evidence type="ECO:0000313" key="2">
    <source>
        <dbReference type="Proteomes" id="UP001267290"/>
    </source>
</evidence>
<gene>
    <name evidence="1" type="ORF">J2736_003573</name>
</gene>